<evidence type="ECO:0000313" key="3">
    <source>
        <dbReference type="EMBL" id="AKA36353.1"/>
    </source>
</evidence>
<keyword evidence="4" id="KW-1185">Reference proteome</keyword>
<feature type="signal peptide" evidence="1">
    <location>
        <begin position="1"/>
        <end position="22"/>
    </location>
</feature>
<dbReference type="OrthoDB" id="190957at2"/>
<accession>A0A0D5YWX0</accession>
<dbReference type="KEGG" id="mlt:VC82_2802"/>
<dbReference type="STRING" id="516051.VC82_2802"/>
<gene>
    <name evidence="3" type="ORF">VC82_2802</name>
</gene>
<evidence type="ECO:0000259" key="2">
    <source>
        <dbReference type="Pfam" id="PF06439"/>
    </source>
</evidence>
<dbReference type="Proteomes" id="UP000032726">
    <property type="component" value="Chromosome"/>
</dbReference>
<dbReference type="Pfam" id="PF06439">
    <property type="entry name" value="3keto-disac_hyd"/>
    <property type="match status" value="1"/>
</dbReference>
<dbReference type="GO" id="GO:0016787">
    <property type="term" value="F:hydrolase activity"/>
    <property type="evidence" value="ECO:0007669"/>
    <property type="project" value="InterPro"/>
</dbReference>
<name>A0A0D5YWX0_9FLAO</name>
<dbReference type="EMBL" id="CP011071">
    <property type="protein sequence ID" value="AKA36353.1"/>
    <property type="molecule type" value="Genomic_DNA"/>
</dbReference>
<dbReference type="PATRIC" id="fig|516051.4.peg.2871"/>
<proteinExistence type="predicted"/>
<dbReference type="InterPro" id="IPR010496">
    <property type="entry name" value="AL/BT2_dom"/>
</dbReference>
<dbReference type="AlphaFoldDB" id="A0A0D5YWX0"/>
<feature type="chain" id="PRO_5002300227" evidence="1">
    <location>
        <begin position="23"/>
        <end position="313"/>
    </location>
</feature>
<sequence length="313" mass="34933">MKNTMRTLISSLLLFCMANLSAQELHPLEGRWDLVMEFEGKVLPSWLEIRHSGHETMIGRFVFAFGSARPISEVKIDGNNFSFEIPRQWEPEGGDMEFTGTLVDGKLKGTMKYVDGKIYQWTGTPAPDLPYNDRPAWGEPMELFNGTDLTHWHTDREDDNWVVENGILKNTRSGANLISNDTFSDFKLVTEFRYPKGSNSGIYLRGRYELQIADNKGLPASDIYFGGIYGFLEPNENVAGNPGDWQTYEVTLIGRRVTVVANGKTIICDQTIPGITGGALDSNEGEPGPIMIQGDHGPVEFKSFVVTPILESN</sequence>
<dbReference type="HOGENOM" id="CLU_862589_0_0_10"/>
<dbReference type="Gene3D" id="2.60.120.560">
    <property type="entry name" value="Exo-inulinase, domain 1"/>
    <property type="match status" value="1"/>
</dbReference>
<evidence type="ECO:0000256" key="1">
    <source>
        <dbReference type="SAM" id="SignalP"/>
    </source>
</evidence>
<keyword evidence="1" id="KW-0732">Signal</keyword>
<protein>
    <submittedName>
        <fullName evidence="3">Conserved hypothetical periplasmic protein</fullName>
    </submittedName>
</protein>
<feature type="domain" description="3-keto-alpha-glucoside-1,2-lyase/3-keto-2-hydroxy-glucal hydratase" evidence="2">
    <location>
        <begin position="142"/>
        <end position="305"/>
    </location>
</feature>
<evidence type="ECO:0000313" key="4">
    <source>
        <dbReference type="Proteomes" id="UP000032726"/>
    </source>
</evidence>
<organism evidence="3 4">
    <name type="scientific">Flagellimonas lutaonensis</name>
    <dbReference type="NCBI Taxonomy" id="516051"/>
    <lineage>
        <taxon>Bacteria</taxon>
        <taxon>Pseudomonadati</taxon>
        <taxon>Bacteroidota</taxon>
        <taxon>Flavobacteriia</taxon>
        <taxon>Flavobacteriales</taxon>
        <taxon>Flavobacteriaceae</taxon>
        <taxon>Flagellimonas</taxon>
    </lineage>
</organism>
<reference evidence="3 4" key="1">
    <citation type="submission" date="2015-03" db="EMBL/GenBank/DDBJ databases">
        <title>Complete genome sequence of Muricauda lutaonensis CC-HSB-11T, isolated from a coastal hot spring.</title>
        <authorList>
            <person name="Kim K.M."/>
        </authorList>
    </citation>
    <scope>NUCLEOTIDE SEQUENCE [LARGE SCALE GENOMIC DNA]</scope>
    <source>
        <strain evidence="3 4">CC-HSB-11</strain>
    </source>
</reference>